<dbReference type="InterPro" id="IPR004252">
    <property type="entry name" value="Probable_transposase_24"/>
</dbReference>
<sequence>MLRTLGDERLVDVTILDCFWYHMYLNGSPKVMDWIKEKGIFSKTYTFVPIVDGGHWNLLILCNLGKSFNNNYSSYMILLDSLIISDPLKAEPTIRRFVKDLFHTQGKMASSRSIGSILLLLPKVPQQRDGKECGVFTHYYIYLFLKSAPATFSFTEYPYFMTTTWFSYLEIDAFKHKIRNFADLSLNDPHVMPCENVELEDESDNTIKRKYDIPNEDLYRGWVMKDLSFKWKFHKYDVRRKYLKQDKKGIQIKPPSRYHIHEDMWTEEVKVWTSSAFWKEKTGTDPDRADVFIITHTRKDGRPINKDCAIAIEKLKALKQTEPSTNPSNPVVAKDDAFSKVFGEEKSGRIRGVGTRPSPVTLWGRKNEVLKYENKTLHERIKVLEEKFAKLKNKEMEENESQVRRDSPGLFASSMASKECESSMDPLTGKNVKLLDLVNEQVAEGIVMSIDPNKIVMGRPIGHVYCEVSITYENRPDAPLFVKDDHRFRIKDAVLEVIFYGFEIMCWWMRQNDHYLVLDILQEENENLLDKVQKPTTFNVVKYMYFTYDSVVGNNFTNMYFTYDESLGKVVDIDMYL</sequence>
<dbReference type="Pfam" id="PF02902">
    <property type="entry name" value="Peptidase_C48"/>
    <property type="match status" value="1"/>
</dbReference>
<dbReference type="InterPro" id="IPR038765">
    <property type="entry name" value="Papain-like_cys_pep_sf"/>
</dbReference>
<evidence type="ECO:0000256" key="3">
    <source>
        <dbReference type="ARBA" id="ARBA00022801"/>
    </source>
</evidence>
<protein>
    <recommendedName>
        <fullName evidence="6">Ubiquitin-like protease family profile domain-containing protein</fullName>
    </recommendedName>
</protein>
<keyword evidence="8" id="KW-1185">Reference proteome</keyword>
<evidence type="ECO:0000256" key="2">
    <source>
        <dbReference type="ARBA" id="ARBA00022670"/>
    </source>
</evidence>
<dbReference type="PANTHER" id="PTHR46915:SF6">
    <property type="entry name" value="CYSTEINE PROTEINASES SUPERFAMILY PROTEIN"/>
    <property type="match status" value="1"/>
</dbReference>
<proteinExistence type="inferred from homology"/>
<accession>A0A843UW90</accession>
<dbReference type="SUPFAM" id="SSF54001">
    <property type="entry name" value="Cysteine proteinases"/>
    <property type="match status" value="1"/>
</dbReference>
<dbReference type="GO" id="GO:0006508">
    <property type="term" value="P:proteolysis"/>
    <property type="evidence" value="ECO:0007669"/>
    <property type="project" value="UniProtKB-KW"/>
</dbReference>
<evidence type="ECO:0000313" key="7">
    <source>
        <dbReference type="EMBL" id="MQL86876.1"/>
    </source>
</evidence>
<gene>
    <name evidence="7" type="ORF">Taro_019410</name>
</gene>
<dbReference type="InterPro" id="IPR003653">
    <property type="entry name" value="Peptidase_C48_C"/>
</dbReference>
<organism evidence="7 8">
    <name type="scientific">Colocasia esculenta</name>
    <name type="common">Wild taro</name>
    <name type="synonym">Arum esculentum</name>
    <dbReference type="NCBI Taxonomy" id="4460"/>
    <lineage>
        <taxon>Eukaryota</taxon>
        <taxon>Viridiplantae</taxon>
        <taxon>Streptophyta</taxon>
        <taxon>Embryophyta</taxon>
        <taxon>Tracheophyta</taxon>
        <taxon>Spermatophyta</taxon>
        <taxon>Magnoliopsida</taxon>
        <taxon>Liliopsida</taxon>
        <taxon>Araceae</taxon>
        <taxon>Aroideae</taxon>
        <taxon>Colocasieae</taxon>
        <taxon>Colocasia</taxon>
    </lineage>
</organism>
<name>A0A843UW90_COLES</name>
<evidence type="ECO:0000256" key="5">
    <source>
        <dbReference type="SAM" id="Coils"/>
    </source>
</evidence>
<dbReference type="AlphaFoldDB" id="A0A843UW90"/>
<evidence type="ECO:0000259" key="6">
    <source>
        <dbReference type="PROSITE" id="PS50600"/>
    </source>
</evidence>
<keyword evidence="4" id="KW-0788">Thiol protease</keyword>
<dbReference type="GO" id="GO:0016926">
    <property type="term" value="P:protein desumoylation"/>
    <property type="evidence" value="ECO:0007669"/>
    <property type="project" value="UniProtKB-ARBA"/>
</dbReference>
<dbReference type="Proteomes" id="UP000652761">
    <property type="component" value="Unassembled WGS sequence"/>
</dbReference>
<reference evidence="7" key="1">
    <citation type="submission" date="2017-07" db="EMBL/GenBank/DDBJ databases">
        <title>Taro Niue Genome Assembly and Annotation.</title>
        <authorList>
            <person name="Atibalentja N."/>
            <person name="Keating K."/>
            <person name="Fields C.J."/>
        </authorList>
    </citation>
    <scope>NUCLEOTIDE SEQUENCE</scope>
    <source>
        <strain evidence="7">Niue_2</strain>
        <tissue evidence="7">Leaf</tissue>
    </source>
</reference>
<keyword evidence="5" id="KW-0175">Coiled coil</keyword>
<feature type="coiled-coil region" evidence="5">
    <location>
        <begin position="367"/>
        <end position="401"/>
    </location>
</feature>
<keyword evidence="3" id="KW-0378">Hydrolase</keyword>
<comment type="similarity">
    <text evidence="1">Belongs to the peptidase C48 family.</text>
</comment>
<dbReference type="OrthoDB" id="732682at2759"/>
<dbReference type="Gene3D" id="3.40.395.10">
    <property type="entry name" value="Adenoviral Proteinase, Chain A"/>
    <property type="match status" value="1"/>
</dbReference>
<dbReference type="Pfam" id="PF03004">
    <property type="entry name" value="Transposase_24"/>
    <property type="match status" value="1"/>
</dbReference>
<evidence type="ECO:0000256" key="4">
    <source>
        <dbReference type="ARBA" id="ARBA00022807"/>
    </source>
</evidence>
<dbReference type="PROSITE" id="PS50600">
    <property type="entry name" value="ULP_PROTEASE"/>
    <property type="match status" value="1"/>
</dbReference>
<comment type="caution">
    <text evidence="7">The sequence shown here is derived from an EMBL/GenBank/DDBJ whole genome shotgun (WGS) entry which is preliminary data.</text>
</comment>
<evidence type="ECO:0000313" key="8">
    <source>
        <dbReference type="Proteomes" id="UP000652761"/>
    </source>
</evidence>
<dbReference type="GO" id="GO:0008234">
    <property type="term" value="F:cysteine-type peptidase activity"/>
    <property type="evidence" value="ECO:0007669"/>
    <property type="project" value="UniProtKB-KW"/>
</dbReference>
<dbReference type="PANTHER" id="PTHR46915">
    <property type="entry name" value="UBIQUITIN-LIKE PROTEASE 4-RELATED"/>
    <property type="match status" value="1"/>
</dbReference>
<evidence type="ECO:0000256" key="1">
    <source>
        <dbReference type="ARBA" id="ARBA00005234"/>
    </source>
</evidence>
<dbReference type="EMBL" id="NMUH01000934">
    <property type="protein sequence ID" value="MQL86876.1"/>
    <property type="molecule type" value="Genomic_DNA"/>
</dbReference>
<keyword evidence="2" id="KW-0645">Protease</keyword>
<feature type="domain" description="Ubiquitin-like protease family profile" evidence="6">
    <location>
        <begin position="1"/>
        <end position="144"/>
    </location>
</feature>